<protein>
    <submittedName>
        <fullName evidence="1">Anti-sigma factor family protein</fullName>
    </submittedName>
</protein>
<accession>A0ABV8UF09</accession>
<gene>
    <name evidence="1" type="ORF">ACFO5Q_16795</name>
</gene>
<dbReference type="Gene3D" id="1.10.10.1320">
    <property type="entry name" value="Anti-sigma factor, zinc-finger domain"/>
    <property type="match status" value="1"/>
</dbReference>
<dbReference type="InterPro" id="IPR041916">
    <property type="entry name" value="Anti_sigma_zinc_sf"/>
</dbReference>
<evidence type="ECO:0000313" key="1">
    <source>
        <dbReference type="EMBL" id="MFC4349514.1"/>
    </source>
</evidence>
<dbReference type="RefSeq" id="WP_380084433.1">
    <property type="nucleotide sequence ID" value="NZ_JBHSCR010000027.1"/>
</dbReference>
<name>A0ABV8UF09_9PROT</name>
<evidence type="ECO:0000313" key="2">
    <source>
        <dbReference type="Proteomes" id="UP001595776"/>
    </source>
</evidence>
<proteinExistence type="predicted"/>
<keyword evidence="2" id="KW-1185">Reference proteome</keyword>
<reference evidence="2" key="1">
    <citation type="journal article" date="2019" name="Int. J. Syst. Evol. Microbiol.">
        <title>The Global Catalogue of Microorganisms (GCM) 10K type strain sequencing project: providing services to taxonomists for standard genome sequencing and annotation.</title>
        <authorList>
            <consortium name="The Broad Institute Genomics Platform"/>
            <consortium name="The Broad Institute Genome Sequencing Center for Infectious Disease"/>
            <person name="Wu L."/>
            <person name="Ma J."/>
        </authorList>
    </citation>
    <scope>NUCLEOTIDE SEQUENCE [LARGE SCALE GENOMIC DNA]</scope>
    <source>
        <strain evidence="2">CGMCC 1.15304</strain>
    </source>
</reference>
<organism evidence="1 2">
    <name type="scientific">Kordiimonas lipolytica</name>
    <dbReference type="NCBI Taxonomy" id="1662421"/>
    <lineage>
        <taxon>Bacteria</taxon>
        <taxon>Pseudomonadati</taxon>
        <taxon>Pseudomonadota</taxon>
        <taxon>Alphaproteobacteria</taxon>
        <taxon>Kordiimonadales</taxon>
        <taxon>Kordiimonadaceae</taxon>
        <taxon>Kordiimonas</taxon>
    </lineage>
</organism>
<sequence>MKIEDTDLMAYMDGELSPTKSRAIEDELARSPALRDQLDKMRAADALLADSLAGTPKRAARPDTMALVDDLARKLAHQKTERPDNLVTLKQPEQASRSFWKRPFVPQAIAASVALFIGFGAGNLTSTGGMPQSSGITDYAMGQVSPQSPLYQALESSASHQAVRFGSEDQAAAMPLTTFRTADGTFCREFSTAAPNSAQHGIACRKNGGWRIKAVVATDAVAPANDGMFVTASDATTDPIGSMIMSMMEGDALSLSDEEKAITGNWD</sequence>
<comment type="caution">
    <text evidence="1">The sequence shown here is derived from an EMBL/GenBank/DDBJ whole genome shotgun (WGS) entry which is preliminary data.</text>
</comment>
<dbReference type="Proteomes" id="UP001595776">
    <property type="component" value="Unassembled WGS sequence"/>
</dbReference>
<dbReference type="EMBL" id="JBHSCR010000027">
    <property type="protein sequence ID" value="MFC4349514.1"/>
    <property type="molecule type" value="Genomic_DNA"/>
</dbReference>